<reference evidence="1" key="1">
    <citation type="submission" date="2021-01" db="EMBL/GenBank/DDBJ databases">
        <title>Chromosome-level genome assembly of a human fungal pathogen reveals clustering of transcriptionally co-regulated genes.</title>
        <authorList>
            <person name="Voorhies M."/>
            <person name="Cohen S."/>
            <person name="Shea T.P."/>
            <person name="Petrus S."/>
            <person name="Munoz J.F."/>
            <person name="Poplawski S."/>
            <person name="Goldman W.E."/>
            <person name="Michael T."/>
            <person name="Cuomo C.A."/>
            <person name="Sil A."/>
            <person name="Beyhan S."/>
        </authorList>
    </citation>
    <scope>NUCLEOTIDE SEQUENCE</scope>
    <source>
        <strain evidence="1">WU24</strain>
    </source>
</reference>
<organism evidence="1 2">
    <name type="scientific">Ajellomyces capsulatus</name>
    <name type="common">Darling's disease fungus</name>
    <name type="synonym">Histoplasma capsulatum</name>
    <dbReference type="NCBI Taxonomy" id="5037"/>
    <lineage>
        <taxon>Eukaryota</taxon>
        <taxon>Fungi</taxon>
        <taxon>Dikarya</taxon>
        <taxon>Ascomycota</taxon>
        <taxon>Pezizomycotina</taxon>
        <taxon>Eurotiomycetes</taxon>
        <taxon>Eurotiomycetidae</taxon>
        <taxon>Onygenales</taxon>
        <taxon>Ajellomycetaceae</taxon>
        <taxon>Histoplasma</taxon>
    </lineage>
</organism>
<evidence type="ECO:0000313" key="2">
    <source>
        <dbReference type="Proteomes" id="UP000663671"/>
    </source>
</evidence>
<dbReference type="VEuPathDB" id="FungiDB:I7I51_06816"/>
<protein>
    <submittedName>
        <fullName evidence="1">Uncharacterized protein</fullName>
    </submittedName>
</protein>
<proteinExistence type="predicted"/>
<sequence length="236" mass="26881">MGVDSPAQTHGTWFLKIDIASPFLITSKKKTPMLDFSLMRTSHVPTGTPRGNGYMAQKCLLAFRRRHCVDMQALIGSLQIQHFEATMKINMKRYEPWYVLGEVSGNASKRYSLLRAAEHTARRELIERELKREAEFEQLDVMVARKTLWRHEMAGYQMVLLMGYRIREQVETRFGLLLLDTRNRPGHLSLARLHPLSSSSLSTAPPRTVLSALGAGHDITRNIEHSSSAPHSMVRK</sequence>
<dbReference type="AlphaFoldDB" id="A0A8A1MJB0"/>
<gene>
    <name evidence="1" type="ORF">I7I51_06816</name>
</gene>
<accession>A0A8A1MJB0</accession>
<evidence type="ECO:0000313" key="1">
    <source>
        <dbReference type="EMBL" id="QSS65965.1"/>
    </source>
</evidence>
<dbReference type="EMBL" id="CP069115">
    <property type="protein sequence ID" value="QSS65965.1"/>
    <property type="molecule type" value="Genomic_DNA"/>
</dbReference>
<dbReference type="Proteomes" id="UP000663671">
    <property type="component" value="Chromosome 3"/>
</dbReference>
<name>A0A8A1MJB0_AJECA</name>